<name>A0ABU6V9A5_9FABA</name>
<comment type="caution">
    <text evidence="1">The sequence shown here is derived from an EMBL/GenBank/DDBJ whole genome shotgun (WGS) entry which is preliminary data.</text>
</comment>
<dbReference type="Proteomes" id="UP001341840">
    <property type="component" value="Unassembled WGS sequence"/>
</dbReference>
<reference evidence="1 2" key="1">
    <citation type="journal article" date="2023" name="Plants (Basel)">
        <title>Bridging the Gap: Combining Genomics and Transcriptomics Approaches to Understand Stylosanthes scabra, an Orphan Legume from the Brazilian Caatinga.</title>
        <authorList>
            <person name="Ferreira-Neto J.R.C."/>
            <person name="da Silva M.D."/>
            <person name="Binneck E."/>
            <person name="de Melo N.F."/>
            <person name="da Silva R.H."/>
            <person name="de Melo A.L.T.M."/>
            <person name="Pandolfi V."/>
            <person name="Bustamante F.O."/>
            <person name="Brasileiro-Vidal A.C."/>
            <person name="Benko-Iseppon A.M."/>
        </authorList>
    </citation>
    <scope>NUCLEOTIDE SEQUENCE [LARGE SCALE GENOMIC DNA]</scope>
    <source>
        <tissue evidence="1">Leaves</tissue>
    </source>
</reference>
<proteinExistence type="predicted"/>
<organism evidence="1 2">
    <name type="scientific">Stylosanthes scabra</name>
    <dbReference type="NCBI Taxonomy" id="79078"/>
    <lineage>
        <taxon>Eukaryota</taxon>
        <taxon>Viridiplantae</taxon>
        <taxon>Streptophyta</taxon>
        <taxon>Embryophyta</taxon>
        <taxon>Tracheophyta</taxon>
        <taxon>Spermatophyta</taxon>
        <taxon>Magnoliopsida</taxon>
        <taxon>eudicotyledons</taxon>
        <taxon>Gunneridae</taxon>
        <taxon>Pentapetalae</taxon>
        <taxon>rosids</taxon>
        <taxon>fabids</taxon>
        <taxon>Fabales</taxon>
        <taxon>Fabaceae</taxon>
        <taxon>Papilionoideae</taxon>
        <taxon>50 kb inversion clade</taxon>
        <taxon>dalbergioids sensu lato</taxon>
        <taxon>Dalbergieae</taxon>
        <taxon>Pterocarpus clade</taxon>
        <taxon>Stylosanthes</taxon>
    </lineage>
</organism>
<evidence type="ECO:0000313" key="2">
    <source>
        <dbReference type="Proteomes" id="UP001341840"/>
    </source>
</evidence>
<keyword evidence="2" id="KW-1185">Reference proteome</keyword>
<gene>
    <name evidence="1" type="ORF">PIB30_020295</name>
</gene>
<dbReference type="EMBL" id="JASCZI010151099">
    <property type="protein sequence ID" value="MED6169315.1"/>
    <property type="molecule type" value="Genomic_DNA"/>
</dbReference>
<evidence type="ECO:0000313" key="1">
    <source>
        <dbReference type="EMBL" id="MED6169315.1"/>
    </source>
</evidence>
<accession>A0ABU6V9A5</accession>
<protein>
    <submittedName>
        <fullName evidence="1">Uncharacterized protein</fullName>
    </submittedName>
</protein>
<sequence>MEIDSSMLPSGLMKWLPSPMTPGWCVFKLWSLNLNASNACRNIILESVPVSIKILQTIPGPMPAKITIGASESATPCSKSLLLNVIAGSCGGVLRTVARILRSFLWAELDFSVWLAPMITGTIDIGSSASLRF</sequence>